<evidence type="ECO:0000256" key="4">
    <source>
        <dbReference type="ARBA" id="ARBA00023136"/>
    </source>
</evidence>
<dbReference type="EMBL" id="GIFC01000532">
    <property type="protein sequence ID" value="MXU82615.1"/>
    <property type="molecule type" value="Transcribed_RNA"/>
</dbReference>
<evidence type="ECO:0000256" key="1">
    <source>
        <dbReference type="ARBA" id="ARBA00004167"/>
    </source>
</evidence>
<evidence type="ECO:0000256" key="2">
    <source>
        <dbReference type="ARBA" id="ARBA00022692"/>
    </source>
</evidence>
<name>A0A6B0U2B4_IXORI</name>
<dbReference type="AlphaFoldDB" id="A0A6B0U2B4"/>
<proteinExistence type="predicted"/>
<sequence length="70" mass="7917">MKKYRQSNLADKLHKGSVIGLIGLTVVAIGLLGTRSFHVVQNSRQRRKQQELALEKELLADGTEKLKQFQ</sequence>
<organism evidence="6">
    <name type="scientific">Ixodes ricinus</name>
    <name type="common">Common tick</name>
    <name type="synonym">Acarus ricinus</name>
    <dbReference type="NCBI Taxonomy" id="34613"/>
    <lineage>
        <taxon>Eukaryota</taxon>
        <taxon>Metazoa</taxon>
        <taxon>Ecdysozoa</taxon>
        <taxon>Arthropoda</taxon>
        <taxon>Chelicerata</taxon>
        <taxon>Arachnida</taxon>
        <taxon>Acari</taxon>
        <taxon>Parasitiformes</taxon>
        <taxon>Ixodida</taxon>
        <taxon>Ixodoidea</taxon>
        <taxon>Ixodidae</taxon>
        <taxon>Ixodinae</taxon>
        <taxon>Ixodes</taxon>
    </lineage>
</organism>
<reference evidence="6" key="1">
    <citation type="submission" date="2019-12" db="EMBL/GenBank/DDBJ databases">
        <title>An insight into the sialome of adult female Ixodes ricinus ticks feeding for 6 days.</title>
        <authorList>
            <person name="Perner J."/>
            <person name="Ribeiro J.M.C."/>
        </authorList>
    </citation>
    <scope>NUCLEOTIDE SEQUENCE</scope>
    <source>
        <strain evidence="6">Semi-engorged</strain>
        <tissue evidence="6">Salivary glands</tissue>
    </source>
</reference>
<evidence type="ECO:0000313" key="6">
    <source>
        <dbReference type="EMBL" id="MXU82615.1"/>
    </source>
</evidence>
<accession>A0A6B0U2B4</accession>
<keyword evidence="4 5" id="KW-0472">Membrane</keyword>
<evidence type="ECO:0000256" key="3">
    <source>
        <dbReference type="ARBA" id="ARBA00022989"/>
    </source>
</evidence>
<protein>
    <submittedName>
        <fullName evidence="6">Putative cytochrome oxidase c assembly</fullName>
    </submittedName>
</protein>
<dbReference type="Pfam" id="PF14880">
    <property type="entry name" value="COX14"/>
    <property type="match status" value="1"/>
</dbReference>
<feature type="transmembrane region" description="Helical" evidence="5">
    <location>
        <begin position="18"/>
        <end position="40"/>
    </location>
</feature>
<keyword evidence="3 5" id="KW-1133">Transmembrane helix</keyword>
<evidence type="ECO:0000256" key="5">
    <source>
        <dbReference type="SAM" id="Phobius"/>
    </source>
</evidence>
<comment type="subcellular location">
    <subcellularLocation>
        <location evidence="1">Membrane</location>
        <topology evidence="1">Single-pass membrane protein</topology>
    </subcellularLocation>
</comment>
<dbReference type="GO" id="GO:0016020">
    <property type="term" value="C:membrane"/>
    <property type="evidence" value="ECO:0007669"/>
    <property type="project" value="UniProtKB-SubCell"/>
</dbReference>
<dbReference type="InterPro" id="IPR029208">
    <property type="entry name" value="COX14"/>
</dbReference>
<keyword evidence="2 5" id="KW-0812">Transmembrane</keyword>